<dbReference type="InterPro" id="IPR002645">
    <property type="entry name" value="STAS_dom"/>
</dbReference>
<dbReference type="CDD" id="cd07043">
    <property type="entry name" value="STAS_anti-anti-sigma_factors"/>
    <property type="match status" value="1"/>
</dbReference>
<evidence type="ECO:0000259" key="1">
    <source>
        <dbReference type="PROSITE" id="PS50801"/>
    </source>
</evidence>
<dbReference type="PANTHER" id="PTHR33495:SF2">
    <property type="entry name" value="ANTI-SIGMA FACTOR ANTAGONIST TM_1081-RELATED"/>
    <property type="match status" value="1"/>
</dbReference>
<feature type="domain" description="STAS" evidence="1">
    <location>
        <begin position="18"/>
        <end position="105"/>
    </location>
</feature>
<keyword evidence="3" id="KW-1185">Reference proteome</keyword>
<dbReference type="Pfam" id="PF01740">
    <property type="entry name" value="STAS"/>
    <property type="match status" value="1"/>
</dbReference>
<gene>
    <name evidence="2" type="ORF">KQI20_03000</name>
</gene>
<dbReference type="NCBIfam" id="TIGR00377">
    <property type="entry name" value="ant_ant_sig"/>
    <property type="match status" value="1"/>
</dbReference>
<dbReference type="InterPro" id="IPR003658">
    <property type="entry name" value="Anti-sigma_ant"/>
</dbReference>
<dbReference type="Proteomes" id="UP001196301">
    <property type="component" value="Unassembled WGS sequence"/>
</dbReference>
<dbReference type="RefSeq" id="WP_216568514.1">
    <property type="nucleotide sequence ID" value="NZ_JAHLOQ010000004.1"/>
</dbReference>
<organism evidence="2 3">
    <name type="scientific">Intestinibacter bartlettii</name>
    <dbReference type="NCBI Taxonomy" id="261299"/>
    <lineage>
        <taxon>Bacteria</taxon>
        <taxon>Bacillati</taxon>
        <taxon>Bacillota</taxon>
        <taxon>Clostridia</taxon>
        <taxon>Peptostreptococcales</taxon>
        <taxon>Peptostreptococcaceae</taxon>
        <taxon>Intestinibacter</taxon>
    </lineage>
</organism>
<comment type="caution">
    <text evidence="2">The sequence shown here is derived from an EMBL/GenBank/DDBJ whole genome shotgun (WGS) entry which is preliminary data.</text>
</comment>
<evidence type="ECO:0000313" key="3">
    <source>
        <dbReference type="Proteomes" id="UP001196301"/>
    </source>
</evidence>
<dbReference type="PANTHER" id="PTHR33495">
    <property type="entry name" value="ANTI-SIGMA FACTOR ANTAGONIST TM_1081-RELATED-RELATED"/>
    <property type="match status" value="1"/>
</dbReference>
<accession>A0ABS6DVS7</accession>
<proteinExistence type="predicted"/>
<dbReference type="EMBL" id="JAHLOQ010000004">
    <property type="protein sequence ID" value="MBU5335401.1"/>
    <property type="molecule type" value="Genomic_DNA"/>
</dbReference>
<sequence>MSIGINLKNDTNAEFWEISVTGELDVSTADQFKEYLHKLIDEDIRNIRFDLQGLDYIDSTGLGVIIGILKRIKVENKEIYINSPKDNVKKIFSITGLDKIFKMEG</sequence>
<evidence type="ECO:0000313" key="2">
    <source>
        <dbReference type="EMBL" id="MBU5335401.1"/>
    </source>
</evidence>
<name>A0ABS6DVS7_9FIRM</name>
<dbReference type="PROSITE" id="PS50801">
    <property type="entry name" value="STAS"/>
    <property type="match status" value="1"/>
</dbReference>
<protein>
    <submittedName>
        <fullName evidence="2">STAS domain-containing protein</fullName>
    </submittedName>
</protein>
<reference evidence="2 3" key="1">
    <citation type="submission" date="2021-06" db="EMBL/GenBank/DDBJ databases">
        <authorList>
            <person name="Sun Q."/>
            <person name="Li D."/>
        </authorList>
    </citation>
    <scope>NUCLEOTIDE SEQUENCE [LARGE SCALE GENOMIC DNA]</scope>
    <source>
        <strain evidence="2 3">N19</strain>
    </source>
</reference>